<dbReference type="AlphaFoldDB" id="A0A317E4V2"/>
<evidence type="ECO:0000313" key="3">
    <source>
        <dbReference type="Proteomes" id="UP000246077"/>
    </source>
</evidence>
<comment type="caution">
    <text evidence="2">The sequence shown here is derived from an EMBL/GenBank/DDBJ whole genome shotgun (WGS) entry which is preliminary data.</text>
</comment>
<proteinExistence type="predicted"/>
<gene>
    <name evidence="2" type="ORF">DKG75_08555</name>
</gene>
<reference evidence="3" key="1">
    <citation type="submission" date="2018-05" db="EMBL/GenBank/DDBJ databases">
        <title>Zavarzinia sp. HR-AS.</title>
        <authorList>
            <person name="Lee Y."/>
            <person name="Jeon C.O."/>
        </authorList>
    </citation>
    <scope>NUCLEOTIDE SEQUENCE [LARGE SCALE GENOMIC DNA]</scope>
    <source>
        <strain evidence="3">DSM 1231</strain>
    </source>
</reference>
<dbReference type="Pfam" id="PF06980">
    <property type="entry name" value="DUF1302"/>
    <property type="match status" value="1"/>
</dbReference>
<name>A0A317E4V2_9PROT</name>
<accession>A0A317E4V2</accession>
<dbReference type="InterPro" id="IPR010727">
    <property type="entry name" value="DUF1302"/>
</dbReference>
<keyword evidence="3" id="KW-1185">Reference proteome</keyword>
<protein>
    <submittedName>
        <fullName evidence="2">DUF1302 domain-containing protein</fullName>
    </submittedName>
</protein>
<evidence type="ECO:0000313" key="2">
    <source>
        <dbReference type="EMBL" id="PWR22019.1"/>
    </source>
</evidence>
<dbReference type="EMBL" id="QGLF01000002">
    <property type="protein sequence ID" value="PWR22019.1"/>
    <property type="molecule type" value="Genomic_DNA"/>
</dbReference>
<dbReference type="OrthoDB" id="177054at2"/>
<evidence type="ECO:0000256" key="1">
    <source>
        <dbReference type="SAM" id="MobiDB-lite"/>
    </source>
</evidence>
<sequence length="640" mass="67650">MGRGRKDGPRLITTLGLRALWLRSNKPDQRPSNGKNDPPGTARRTTGGLMFRSQGKGRIALAALAVGAFGTAGGSQAAEFRLGDADITFNNVISTGMSIRAERPDPEFAAPGNLPGGQASSNAFDDGSLNFGKGEIVSSTVRLFSELKLDFGDFGAVVSGKAWYDHELSEGKRDHGSIAGGYGAGRHLDDSGFANLARFSGVALLDAYVRGSLDVGDMPLELRAGRQVVSWGESTFIPGGINVINPVDVNAFRRPGAELKEGLLPVGMAYGNLGLTPDLSLEAFYQFEWLPTEIDGCGTFFSTVDALAKGCNTFTLGTGGDAATIAGGVTAKRAPDLKPEDTGQFGFALRYFWQDLDVELGAYFLNYHSRLPFISAYKTTAANGATPFIPGDPRGGNPRYVAEYPEDIQLYGVSFATVIGGVSVSGEVSYRPEQPVQYNASDIIAAAVSGGTAVDTPISAVWRGMAAGELLHGYDKLRQTHAQVTAFKTLPPALGAAGITLIGEAGLEVLGNMSDTIRYGRSSVFGIAAYGGACRETTAKKCANDGYVSDFSWGYRARAVFDYPGVYAGINAKPFVSWSHDVDGYSADGTFAEGRIGLGLGVDLDYQGYSVGASYTTFSGGDYTYGHDRDFFALSATARF</sequence>
<dbReference type="Proteomes" id="UP000246077">
    <property type="component" value="Unassembled WGS sequence"/>
</dbReference>
<feature type="region of interest" description="Disordered" evidence="1">
    <location>
        <begin position="23"/>
        <end position="49"/>
    </location>
</feature>
<organism evidence="2 3">
    <name type="scientific">Zavarzinia compransoris</name>
    <dbReference type="NCBI Taxonomy" id="1264899"/>
    <lineage>
        <taxon>Bacteria</taxon>
        <taxon>Pseudomonadati</taxon>
        <taxon>Pseudomonadota</taxon>
        <taxon>Alphaproteobacteria</taxon>
        <taxon>Rhodospirillales</taxon>
        <taxon>Zavarziniaceae</taxon>
        <taxon>Zavarzinia</taxon>
    </lineage>
</organism>